<name>A0A1X0R3W7_RHIZD</name>
<comment type="subcellular location">
    <subcellularLocation>
        <location evidence="1">Endoplasmic reticulum membrane</location>
        <topology evidence="1">Multi-pass membrane protein</topology>
    </subcellularLocation>
</comment>
<keyword evidence="7 9" id="KW-1133">Transmembrane helix</keyword>
<dbReference type="VEuPathDB" id="FungiDB:BCV72DRAFT_206861"/>
<dbReference type="PANTHER" id="PTHR13121">
    <property type="entry name" value="GPI TRANSAMIDASE COMPONENT PIG-U"/>
    <property type="match status" value="1"/>
</dbReference>
<evidence type="ECO:0000313" key="10">
    <source>
        <dbReference type="EMBL" id="ORE06725.1"/>
    </source>
</evidence>
<feature type="transmembrane region" description="Helical" evidence="9">
    <location>
        <begin position="142"/>
        <end position="159"/>
    </location>
</feature>
<dbReference type="OrthoDB" id="549017at2759"/>
<feature type="transmembrane region" description="Helical" evidence="9">
    <location>
        <begin position="65"/>
        <end position="97"/>
    </location>
</feature>
<dbReference type="Pfam" id="PF06728">
    <property type="entry name" value="PIG-U"/>
    <property type="match status" value="1"/>
</dbReference>
<evidence type="ECO:0000256" key="9">
    <source>
        <dbReference type="SAM" id="Phobius"/>
    </source>
</evidence>
<feature type="transmembrane region" description="Helical" evidence="9">
    <location>
        <begin position="360"/>
        <end position="378"/>
    </location>
</feature>
<accession>A0A1X0R3W7</accession>
<dbReference type="PANTHER" id="PTHR13121:SF0">
    <property type="entry name" value="PHOSPHATIDYLINOSITOL GLYCAN ANCHOR BIOSYNTHESIS CLASS U PROTEIN"/>
    <property type="match status" value="1"/>
</dbReference>
<dbReference type="InterPro" id="IPR009600">
    <property type="entry name" value="PIG-U"/>
</dbReference>
<evidence type="ECO:0000256" key="2">
    <source>
        <dbReference type="ARBA" id="ARBA00004687"/>
    </source>
</evidence>
<evidence type="ECO:0000256" key="4">
    <source>
        <dbReference type="ARBA" id="ARBA00022502"/>
    </source>
</evidence>
<comment type="similarity">
    <text evidence="3">Belongs to the PIGU family.</text>
</comment>
<dbReference type="GO" id="GO:0016255">
    <property type="term" value="P:attachment of GPI anchor to protein"/>
    <property type="evidence" value="ECO:0007669"/>
    <property type="project" value="InterPro"/>
</dbReference>
<evidence type="ECO:0000256" key="6">
    <source>
        <dbReference type="ARBA" id="ARBA00022824"/>
    </source>
</evidence>
<organism evidence="10">
    <name type="scientific">Rhizopus microsporus var. microsporus</name>
    <dbReference type="NCBI Taxonomy" id="86635"/>
    <lineage>
        <taxon>Eukaryota</taxon>
        <taxon>Fungi</taxon>
        <taxon>Fungi incertae sedis</taxon>
        <taxon>Mucoromycota</taxon>
        <taxon>Mucoromycotina</taxon>
        <taxon>Mucoromycetes</taxon>
        <taxon>Mucorales</taxon>
        <taxon>Mucorineae</taxon>
        <taxon>Rhizopodaceae</taxon>
        <taxon>Rhizopus</taxon>
    </lineage>
</organism>
<reference evidence="10" key="1">
    <citation type="journal article" date="2016" name="Proc. Natl. Acad. Sci. U.S.A.">
        <title>Lipid metabolic changes in an early divergent fungus govern the establishment of a mutualistic symbiosis with endobacteria.</title>
        <authorList>
            <person name="Lastovetsky O.A."/>
            <person name="Gaspar M.L."/>
            <person name="Mondo S.J."/>
            <person name="LaButti K.M."/>
            <person name="Sandor L."/>
            <person name="Grigoriev I.V."/>
            <person name="Henry S.A."/>
            <person name="Pawlowska T.E."/>
        </authorList>
    </citation>
    <scope>NUCLEOTIDE SEQUENCE [LARGE SCALE GENOMIC DNA]</scope>
    <source>
        <strain evidence="10">ATCC 52814</strain>
    </source>
</reference>
<dbReference type="GO" id="GO:0006506">
    <property type="term" value="P:GPI anchor biosynthetic process"/>
    <property type="evidence" value="ECO:0007669"/>
    <property type="project" value="UniProtKB-UniPathway"/>
</dbReference>
<proteinExistence type="inferred from homology"/>
<feature type="transmembrane region" description="Helical" evidence="9">
    <location>
        <begin position="166"/>
        <end position="191"/>
    </location>
</feature>
<protein>
    <submittedName>
        <fullName evidence="10">PIG-U-domain-containing protein</fullName>
    </submittedName>
</protein>
<dbReference type="Proteomes" id="UP000242414">
    <property type="component" value="Unassembled WGS sequence"/>
</dbReference>
<evidence type="ECO:0000256" key="8">
    <source>
        <dbReference type="ARBA" id="ARBA00023136"/>
    </source>
</evidence>
<keyword evidence="6" id="KW-0256">Endoplasmic reticulum</keyword>
<dbReference type="GO" id="GO:0042765">
    <property type="term" value="C:GPI-anchor transamidase complex"/>
    <property type="evidence" value="ECO:0007669"/>
    <property type="project" value="InterPro"/>
</dbReference>
<feature type="transmembrane region" description="Helical" evidence="9">
    <location>
        <begin position="334"/>
        <end position="354"/>
    </location>
</feature>
<evidence type="ECO:0000256" key="7">
    <source>
        <dbReference type="ARBA" id="ARBA00022989"/>
    </source>
</evidence>
<comment type="pathway">
    <text evidence="2">Glycolipid biosynthesis; glycosylphosphatidylinositol-anchor biosynthesis.</text>
</comment>
<feature type="transmembrane region" description="Helical" evidence="9">
    <location>
        <begin position="260"/>
        <end position="281"/>
    </location>
</feature>
<evidence type="ECO:0000256" key="5">
    <source>
        <dbReference type="ARBA" id="ARBA00022692"/>
    </source>
</evidence>
<evidence type="ECO:0000256" key="3">
    <source>
        <dbReference type="ARBA" id="ARBA00010026"/>
    </source>
</evidence>
<feature type="transmembrane region" description="Helical" evidence="9">
    <location>
        <begin position="203"/>
        <end position="223"/>
    </location>
</feature>
<dbReference type="AlphaFoldDB" id="A0A1X0R3W7"/>
<dbReference type="UniPathway" id="UPA00196"/>
<dbReference type="EMBL" id="KV921917">
    <property type="protein sequence ID" value="ORE06725.1"/>
    <property type="molecule type" value="Genomic_DNA"/>
</dbReference>
<keyword evidence="5 9" id="KW-0812">Transmembrane</keyword>
<evidence type="ECO:0000256" key="1">
    <source>
        <dbReference type="ARBA" id="ARBA00004477"/>
    </source>
</evidence>
<keyword evidence="4" id="KW-0337">GPI-anchor biosynthesis</keyword>
<gene>
    <name evidence="10" type="ORF">BCV72DRAFT_206861</name>
</gene>
<sequence length="404" mass="46126">MLKFLYGTGFLIRIALFNFPSVIDTLSQRVELSTPVTSFKRLTEGVFLYNNNIPPYDGGVFHQSPLLLCLFSFITTFAPFIVPVLYTTIDVIIAYALSIITTIKQQQPEPKLSIEKTSISPSTVAALYLFNPFTILNCVSKSTLIFTNLSIILAILSALRGNMKPSMFWASVSAYLSFYPAMLLPALLLLFNNKLLTILKKTAAAGSFVGWIVILFGLSRLFIGSWDFIRPTYGTILFLTDLTPNVGLFWYFFIEMFDQFRSFFMMVFQFHAFIFTIPICIKFQHKPLFAITFLCGIMAIFKSYPSIGDASLYLALVPIHDEILKYCRHKFLIFNLFVYASILSPIFWHLWIYAGSGNANFFYAITLVYNLGQVYLLIELAWAMLRRDFDIEHPEDIGKPVIQK</sequence>
<feature type="transmembrane region" description="Helical" evidence="9">
    <location>
        <begin position="235"/>
        <end position="254"/>
    </location>
</feature>
<keyword evidence="8 9" id="KW-0472">Membrane</keyword>